<dbReference type="OMA" id="IAGWNNV"/>
<keyword evidence="3" id="KW-1185">Reference proteome</keyword>
<proteinExistence type="predicted"/>
<dbReference type="AlphaFoldDB" id="E2ART2"/>
<accession>E2ART2</accession>
<protein>
    <submittedName>
        <fullName evidence="2">FAST kinase domain-containing protein 5</fullName>
    </submittedName>
</protein>
<sequence>MSVLTQRLNRLRCTYSVLLRLYDKGSYVQQMIASSERGFSNHLTCTSYIYHVARKPHQRREFAVLSTDQQVDRQRTPNGSEKPKSQKKTENEYAHSFFLNSVNYSMTVMKPIRTYSHVTNEEALGLLKQNWSLMTSEEILSAIKKLSYNICCNKDDCISPIKYINAFNTLDIEKLNDNDLMAIMRYLVPFQSFLNHGFYNSFCERLDKECVKRFVQLNINEMLLLCDVMYQIMRYKKSEYIWYCMRKLGNKPQKLTSKQLVQVLFFLNLCRKTPINMYELEYQLERCINELSINELAIAALGFFKTGTRIRNIIFLEEIMKKTIAELDAIDSVSIGGITKLIRYSMQLQTIPTFQKLLKLLPQYVPRFTLMSLIHIVHAAAKVALYDEDLINEIIKRFNNEIETARLKDIERLIFSLSTFNIDPNNSIYSNVIEELRATWDTSRAHEISEHPQVASCILGYLAILNIYPTDLIERVMAPSYLHKICKGNYIELSREYSVLDYSLRLEVPEYNGPFLKSSLCSFLDKKYFKEYSHGPESSRRKRLSTDVLQTCQELFNTTSDISVIRLLPHYATPDIVFCLDEQNQLVPSEKYLSQFPSSDIIHVNEKAPENVRWIALVMAPHGLLIRNNNLPTGLLAAKLRQLPIIGYTPIMISYILWEKCTSPQEKCDYIKELVFRTNEKLSNK</sequence>
<feature type="compositionally biased region" description="Basic and acidic residues" evidence="1">
    <location>
        <begin position="70"/>
        <end position="89"/>
    </location>
</feature>
<dbReference type="GO" id="GO:0016301">
    <property type="term" value="F:kinase activity"/>
    <property type="evidence" value="ECO:0007669"/>
    <property type="project" value="UniProtKB-KW"/>
</dbReference>
<keyword evidence="2" id="KW-0418">Kinase</keyword>
<name>E2ART2_CAMFO</name>
<dbReference type="STRING" id="104421.E2ART2"/>
<feature type="region of interest" description="Disordered" evidence="1">
    <location>
        <begin position="65"/>
        <end position="89"/>
    </location>
</feature>
<evidence type="ECO:0000313" key="2">
    <source>
        <dbReference type="EMBL" id="EFN63850.1"/>
    </source>
</evidence>
<dbReference type="OrthoDB" id="10064757at2759"/>
<gene>
    <name evidence="2" type="ORF">EAG_10280</name>
</gene>
<evidence type="ECO:0000313" key="3">
    <source>
        <dbReference type="Proteomes" id="UP000000311"/>
    </source>
</evidence>
<keyword evidence="2" id="KW-0808">Transferase</keyword>
<dbReference type="EMBL" id="GL442170">
    <property type="protein sequence ID" value="EFN63850.1"/>
    <property type="molecule type" value="Genomic_DNA"/>
</dbReference>
<reference evidence="2 3" key="1">
    <citation type="journal article" date="2010" name="Science">
        <title>Genomic comparison of the ants Camponotus floridanus and Harpegnathos saltator.</title>
        <authorList>
            <person name="Bonasio R."/>
            <person name="Zhang G."/>
            <person name="Ye C."/>
            <person name="Mutti N.S."/>
            <person name="Fang X."/>
            <person name="Qin N."/>
            <person name="Donahue G."/>
            <person name="Yang P."/>
            <person name="Li Q."/>
            <person name="Li C."/>
            <person name="Zhang P."/>
            <person name="Huang Z."/>
            <person name="Berger S.L."/>
            <person name="Reinberg D."/>
            <person name="Wang J."/>
            <person name="Liebig J."/>
        </authorList>
    </citation>
    <scope>NUCLEOTIDE SEQUENCE [LARGE SCALE GENOMIC DNA]</scope>
    <source>
        <strain evidence="3">C129</strain>
    </source>
</reference>
<evidence type="ECO:0000256" key="1">
    <source>
        <dbReference type="SAM" id="MobiDB-lite"/>
    </source>
</evidence>
<dbReference type="Proteomes" id="UP000000311">
    <property type="component" value="Unassembled WGS sequence"/>
</dbReference>
<dbReference type="FunCoup" id="E2ART2">
    <property type="interactions" value="540"/>
</dbReference>
<dbReference type="InParanoid" id="E2ART2"/>
<organism evidence="3">
    <name type="scientific">Camponotus floridanus</name>
    <name type="common">Florida carpenter ant</name>
    <dbReference type="NCBI Taxonomy" id="104421"/>
    <lineage>
        <taxon>Eukaryota</taxon>
        <taxon>Metazoa</taxon>
        <taxon>Ecdysozoa</taxon>
        <taxon>Arthropoda</taxon>
        <taxon>Hexapoda</taxon>
        <taxon>Insecta</taxon>
        <taxon>Pterygota</taxon>
        <taxon>Neoptera</taxon>
        <taxon>Endopterygota</taxon>
        <taxon>Hymenoptera</taxon>
        <taxon>Apocrita</taxon>
        <taxon>Aculeata</taxon>
        <taxon>Formicoidea</taxon>
        <taxon>Formicidae</taxon>
        <taxon>Formicinae</taxon>
        <taxon>Camponotus</taxon>
    </lineage>
</organism>